<sequence length="119" mass="13375">MPVLNESPTATQDVPKETYLDNASTFKLGANAINHDITDFEIGKSLTSFIASREVMHGAPSLRTKALLQPRSIEPDTRRASGASRMFLGQLFSLLFSRVRMVVVAVRWFLHLFPQPRLF</sequence>
<dbReference type="AlphaFoldDB" id="A0A1I7TI06"/>
<dbReference type="Proteomes" id="UP000095282">
    <property type="component" value="Unplaced"/>
</dbReference>
<name>A0A1I7TI06_9PELO</name>
<dbReference type="WBParaSite" id="Csp11.Scaffold620.g6127.t1">
    <property type="protein sequence ID" value="Csp11.Scaffold620.g6127.t1"/>
    <property type="gene ID" value="Csp11.Scaffold620.g6127"/>
</dbReference>
<protein>
    <submittedName>
        <fullName evidence="2">Uncharacterized protein</fullName>
    </submittedName>
</protein>
<evidence type="ECO:0000313" key="2">
    <source>
        <dbReference type="WBParaSite" id="Csp11.Scaffold620.g6127.t1"/>
    </source>
</evidence>
<keyword evidence="1" id="KW-1185">Reference proteome</keyword>
<evidence type="ECO:0000313" key="1">
    <source>
        <dbReference type="Proteomes" id="UP000095282"/>
    </source>
</evidence>
<organism evidence="1 2">
    <name type="scientific">Caenorhabditis tropicalis</name>
    <dbReference type="NCBI Taxonomy" id="1561998"/>
    <lineage>
        <taxon>Eukaryota</taxon>
        <taxon>Metazoa</taxon>
        <taxon>Ecdysozoa</taxon>
        <taxon>Nematoda</taxon>
        <taxon>Chromadorea</taxon>
        <taxon>Rhabditida</taxon>
        <taxon>Rhabditina</taxon>
        <taxon>Rhabditomorpha</taxon>
        <taxon>Rhabditoidea</taxon>
        <taxon>Rhabditidae</taxon>
        <taxon>Peloderinae</taxon>
        <taxon>Caenorhabditis</taxon>
    </lineage>
</organism>
<proteinExistence type="predicted"/>
<accession>A0A1I7TI06</accession>
<reference evidence="2" key="1">
    <citation type="submission" date="2016-11" db="UniProtKB">
        <authorList>
            <consortium name="WormBaseParasite"/>
        </authorList>
    </citation>
    <scope>IDENTIFICATION</scope>
</reference>